<organism evidence="1 2">
    <name type="scientific">Pseudooceanicola atlanticus</name>
    <dbReference type="NCBI Taxonomy" id="1461694"/>
    <lineage>
        <taxon>Bacteria</taxon>
        <taxon>Pseudomonadati</taxon>
        <taxon>Pseudomonadota</taxon>
        <taxon>Alphaproteobacteria</taxon>
        <taxon>Rhodobacterales</taxon>
        <taxon>Paracoccaceae</taxon>
        <taxon>Pseudooceanicola</taxon>
    </lineage>
</organism>
<dbReference type="eggNOG" id="ENOG502Z9FJ">
    <property type="taxonomic scope" value="Bacteria"/>
</dbReference>
<dbReference type="OrthoDB" id="7874397at2"/>
<reference evidence="1 2" key="1">
    <citation type="journal article" date="2015" name="Antonie Van Leeuwenhoek">
        <title>Pseudooceanicola atlanticus gen. nov. sp. nov., isolated from surface seawater of the Atlantic Ocean and reclassification of Oceanicola batsensis, Oceanicola marinus, Oceanicola nitratireducens, Oceanicola nanhaiensis, Oceanicola antarcticus and Oceanicola flagellatus, as Pseudooceanicola batsensis comb. nov., Pseudooceanicola marinus comb. nov., Pseudooceanicola nitratireducens comb. nov., Pseudooceanicola nanhaiensis comb. nov., Pseudooceanicola antarcticus comb. nov., and Pseudooceanicola flagellatus comb. nov.</title>
        <authorList>
            <person name="Lai Q."/>
            <person name="Li G."/>
            <person name="Liu X."/>
            <person name="Du Y."/>
            <person name="Sun F."/>
            <person name="Shao Z."/>
        </authorList>
    </citation>
    <scope>NUCLEOTIDE SEQUENCE [LARGE SCALE GENOMIC DNA]</scope>
    <source>
        <strain evidence="1 2">22II-s11g</strain>
    </source>
</reference>
<accession>A0A0A0EGG9</accession>
<sequence length="146" mass="15875">MRHDRGASPVGQISQLPGIEAWWVRALRLWCDGPDGQAALGQQVIDRMGVARAEAFMDRFQDLMSMVIQTARRPLLRHSLGCDCVGADEAVFALFCATAIQGEREDAMMIACLLLRADMAPLAVSLAQTLGLDLDRSAPPPGTRLN</sequence>
<evidence type="ECO:0000313" key="1">
    <source>
        <dbReference type="EMBL" id="KGM49213.1"/>
    </source>
</evidence>
<gene>
    <name evidence="1" type="ORF">ATO9_11150</name>
</gene>
<evidence type="ECO:0000313" key="2">
    <source>
        <dbReference type="Proteomes" id="UP000030004"/>
    </source>
</evidence>
<dbReference type="Proteomes" id="UP000030004">
    <property type="component" value="Unassembled WGS sequence"/>
</dbReference>
<comment type="caution">
    <text evidence="1">The sequence shown here is derived from an EMBL/GenBank/DDBJ whole genome shotgun (WGS) entry which is preliminary data.</text>
</comment>
<dbReference type="STRING" id="1461694.ATO9_11150"/>
<protein>
    <submittedName>
        <fullName evidence="1">Uncharacterized protein</fullName>
    </submittedName>
</protein>
<keyword evidence="2" id="KW-1185">Reference proteome</keyword>
<proteinExistence type="predicted"/>
<dbReference type="RefSeq" id="WP_043748376.1">
    <property type="nucleotide sequence ID" value="NZ_AQQX01000003.1"/>
</dbReference>
<dbReference type="EMBL" id="AQQX01000003">
    <property type="protein sequence ID" value="KGM49213.1"/>
    <property type="molecule type" value="Genomic_DNA"/>
</dbReference>
<name>A0A0A0EGG9_9RHOB</name>
<dbReference type="AlphaFoldDB" id="A0A0A0EGG9"/>